<evidence type="ECO:0000256" key="8">
    <source>
        <dbReference type="SAM" id="MobiDB-lite"/>
    </source>
</evidence>
<keyword evidence="2 7" id="KW-0863">Zinc-finger</keyword>
<dbReference type="Gene3D" id="4.10.240.10">
    <property type="entry name" value="Zn(2)-C6 fungal-type DNA-binding domain"/>
    <property type="match status" value="1"/>
</dbReference>
<dbReference type="PROSITE" id="PS50048">
    <property type="entry name" value="ZN2_CY6_FUNGAL_2"/>
    <property type="match status" value="1"/>
</dbReference>
<dbReference type="Proteomes" id="UP001239445">
    <property type="component" value="Unassembled WGS sequence"/>
</dbReference>
<name>A0AAJ0FF87_9PEZI</name>
<feature type="domain" description="C2H2-type" evidence="10">
    <location>
        <begin position="30"/>
        <end position="52"/>
    </location>
</feature>
<dbReference type="SMART" id="SM00355">
    <property type="entry name" value="ZnF_C2H2"/>
    <property type="match status" value="2"/>
</dbReference>
<dbReference type="PROSITE" id="PS50157">
    <property type="entry name" value="ZINC_FINGER_C2H2_2"/>
    <property type="match status" value="2"/>
</dbReference>
<keyword evidence="6" id="KW-0539">Nucleus</keyword>
<feature type="region of interest" description="Disordered" evidence="8">
    <location>
        <begin position="119"/>
        <end position="143"/>
    </location>
</feature>
<protein>
    <submittedName>
        <fullName evidence="11">Uncharacterized protein</fullName>
    </submittedName>
</protein>
<dbReference type="GO" id="GO:0006351">
    <property type="term" value="P:DNA-templated transcription"/>
    <property type="evidence" value="ECO:0007669"/>
    <property type="project" value="InterPro"/>
</dbReference>
<evidence type="ECO:0000256" key="7">
    <source>
        <dbReference type="PROSITE-ProRule" id="PRU00042"/>
    </source>
</evidence>
<dbReference type="PROSITE" id="PS00463">
    <property type="entry name" value="ZN2_CY6_FUNGAL_1"/>
    <property type="match status" value="1"/>
</dbReference>
<evidence type="ECO:0000313" key="11">
    <source>
        <dbReference type="EMBL" id="KAK1758925.1"/>
    </source>
</evidence>
<dbReference type="PANTHER" id="PTHR47660:SF2">
    <property type="entry name" value="TRANSCRIPTION FACTOR WITH C2H2 AND ZN(2)-CYS(6) DNA BINDING DOMAIN (EUROFUNG)"/>
    <property type="match status" value="1"/>
</dbReference>
<comment type="caution">
    <text evidence="11">The sequence shown here is derived from an EMBL/GenBank/DDBJ whole genome shotgun (WGS) entry which is preliminary data.</text>
</comment>
<feature type="domain" description="Zn(2)-C6 fungal-type" evidence="9">
    <location>
        <begin position="79"/>
        <end position="108"/>
    </location>
</feature>
<dbReference type="PANTHER" id="PTHR47660">
    <property type="entry name" value="TRANSCRIPTION FACTOR WITH C2H2 AND ZN(2)-CYS(6) DNA BINDING DOMAIN (EUROFUNG)-RELATED-RELATED"/>
    <property type="match status" value="1"/>
</dbReference>
<evidence type="ECO:0000256" key="1">
    <source>
        <dbReference type="ARBA" id="ARBA00022723"/>
    </source>
</evidence>
<dbReference type="InterPro" id="IPR001138">
    <property type="entry name" value="Zn2Cys6_DnaBD"/>
</dbReference>
<sequence length="856" mass="94392">MFQCGLCKNHYSRLDHLSRHVRSHTQSKPYQCHICTKSFGRTDLLRRHLVAHGLSTNAQQSGQHHSRVLRDAPDRVSQACRACAANHLRCTEKKPCQRCVERAIDCIWTPSKLRIVSEHSPETPVQGGIDRSPGGVHHGTSSAPGIPQQPSFAMQGIVLTSPSEVDGVTTDGETGLHAADANHQLFPLHSDAALMPGHWSWFGSQDFDLSTSLDLNDMDLQFLEQYNQHVPFVWEAAGQQHQRLEYTHAPDRIAGDHGAGGGGSDASERASLCAETIRQAYWRFRPSSDDHGAAEEINLSLPSSSSQIGSPETRIPLEKRATRAKLLVAARDKIVTVVVTHCRPENLPLAIESFPTVELLDILVQFYLTSPIAQTDSFIHAATFDPNEKRPELLAAMAAAGAILTGDPTLSKLGYAIQECVRVALPRLWESDNSTIRDLQLLQTFLITLEIGVWSGQSRKVEIAESILMCLVTMLRRDGKMKASGYPDTVLPSADASEDLENAWQTWIYHESFKRLVYRVVQHDSFSSLTLLGKPCIPPAELTLPFPSSAALWSAIDARTWRSMFPSGCNPRKLALVDYLDDPEGFLAHAPVLDMAVARSAFLSCAWTLCWEHSQLESLQRASARRWNGLLLASRRDELLRLLNHFRICMGPQPALQHGGLALRLEHILLHLHTSLEDIHVFAGMEGPDAARAIRPIIAAWTDTEMARRAIWHAGQVLRLARAMPKKTIQEASAVMVYHAGLALWVYGLLSDDGRLGERWANGAGGGGLPPVGLEDVETLATQRFVQFGTGMPHIKGVDTSQGRAVDMDIPLSRPDKVMEVVVGILCGNHEGTPRPPLVERLVRLMMAVQQSSGTK</sequence>
<feature type="domain" description="C2H2-type" evidence="10">
    <location>
        <begin position="2"/>
        <end position="29"/>
    </location>
</feature>
<accession>A0AAJ0FF87</accession>
<dbReference type="Gene3D" id="3.30.160.60">
    <property type="entry name" value="Classic Zinc Finger"/>
    <property type="match status" value="2"/>
</dbReference>
<dbReference type="EMBL" id="MU839828">
    <property type="protein sequence ID" value="KAK1758925.1"/>
    <property type="molecule type" value="Genomic_DNA"/>
</dbReference>
<evidence type="ECO:0000256" key="6">
    <source>
        <dbReference type="ARBA" id="ARBA00023242"/>
    </source>
</evidence>
<evidence type="ECO:0000259" key="9">
    <source>
        <dbReference type="PROSITE" id="PS50048"/>
    </source>
</evidence>
<gene>
    <name evidence="11" type="ORF">QBC47DRAFT_436271</name>
</gene>
<reference evidence="11" key="1">
    <citation type="submission" date="2023-06" db="EMBL/GenBank/DDBJ databases">
        <title>Genome-scale phylogeny and comparative genomics of the fungal order Sordariales.</title>
        <authorList>
            <consortium name="Lawrence Berkeley National Laboratory"/>
            <person name="Hensen N."/>
            <person name="Bonometti L."/>
            <person name="Westerberg I."/>
            <person name="Brannstrom I.O."/>
            <person name="Guillou S."/>
            <person name="Cros-Aarteil S."/>
            <person name="Calhoun S."/>
            <person name="Haridas S."/>
            <person name="Kuo A."/>
            <person name="Mondo S."/>
            <person name="Pangilinan J."/>
            <person name="Riley R."/>
            <person name="Labutti K."/>
            <person name="Andreopoulos B."/>
            <person name="Lipzen A."/>
            <person name="Chen C."/>
            <person name="Yanf M."/>
            <person name="Daum C."/>
            <person name="Ng V."/>
            <person name="Clum A."/>
            <person name="Steindorff A."/>
            <person name="Ohm R."/>
            <person name="Martin F."/>
            <person name="Silar P."/>
            <person name="Natvig D."/>
            <person name="Lalanne C."/>
            <person name="Gautier V."/>
            <person name="Ament-Velasquez S.L."/>
            <person name="Kruys A."/>
            <person name="Hutchinson M.I."/>
            <person name="Powell A.J."/>
            <person name="Barry K."/>
            <person name="Miller A.N."/>
            <person name="Grigoriev I.V."/>
            <person name="Debuchy R."/>
            <person name="Gladieux P."/>
            <person name="Thoren M.H."/>
            <person name="Johannesson H."/>
        </authorList>
    </citation>
    <scope>NUCLEOTIDE SEQUENCE</scope>
    <source>
        <strain evidence="11">PSN4</strain>
    </source>
</reference>
<evidence type="ECO:0000259" key="10">
    <source>
        <dbReference type="PROSITE" id="PS50157"/>
    </source>
</evidence>
<dbReference type="Pfam" id="PF00172">
    <property type="entry name" value="Zn_clus"/>
    <property type="match status" value="1"/>
</dbReference>
<dbReference type="InterPro" id="IPR036864">
    <property type="entry name" value="Zn2-C6_fun-type_DNA-bd_sf"/>
</dbReference>
<organism evidence="11 12">
    <name type="scientific">Echria macrotheca</name>
    <dbReference type="NCBI Taxonomy" id="438768"/>
    <lineage>
        <taxon>Eukaryota</taxon>
        <taxon>Fungi</taxon>
        <taxon>Dikarya</taxon>
        <taxon>Ascomycota</taxon>
        <taxon>Pezizomycotina</taxon>
        <taxon>Sordariomycetes</taxon>
        <taxon>Sordariomycetidae</taxon>
        <taxon>Sordariales</taxon>
        <taxon>Schizotheciaceae</taxon>
        <taxon>Echria</taxon>
    </lineage>
</organism>
<evidence type="ECO:0000256" key="3">
    <source>
        <dbReference type="ARBA" id="ARBA00022833"/>
    </source>
</evidence>
<evidence type="ECO:0000313" key="12">
    <source>
        <dbReference type="Proteomes" id="UP001239445"/>
    </source>
</evidence>
<keyword evidence="12" id="KW-1185">Reference proteome</keyword>
<dbReference type="SMART" id="SM00066">
    <property type="entry name" value="GAL4"/>
    <property type="match status" value="1"/>
</dbReference>
<dbReference type="FunFam" id="3.30.160.60:FF:002343">
    <property type="entry name" value="Zinc finger protein 33A"/>
    <property type="match status" value="1"/>
</dbReference>
<dbReference type="AlphaFoldDB" id="A0AAJ0FF87"/>
<evidence type="ECO:0000256" key="4">
    <source>
        <dbReference type="ARBA" id="ARBA00023015"/>
    </source>
</evidence>
<dbReference type="SUPFAM" id="SSF57667">
    <property type="entry name" value="beta-beta-alpha zinc fingers"/>
    <property type="match status" value="1"/>
</dbReference>
<dbReference type="SUPFAM" id="SSF57701">
    <property type="entry name" value="Zn2/Cys6 DNA-binding domain"/>
    <property type="match status" value="1"/>
</dbReference>
<dbReference type="PROSITE" id="PS00028">
    <property type="entry name" value="ZINC_FINGER_C2H2_1"/>
    <property type="match status" value="2"/>
</dbReference>
<evidence type="ECO:0000256" key="2">
    <source>
        <dbReference type="ARBA" id="ARBA00022771"/>
    </source>
</evidence>
<dbReference type="GO" id="GO:0008270">
    <property type="term" value="F:zinc ion binding"/>
    <property type="evidence" value="ECO:0007669"/>
    <property type="project" value="UniProtKB-KW"/>
</dbReference>
<dbReference type="CDD" id="cd00067">
    <property type="entry name" value="GAL4"/>
    <property type="match status" value="1"/>
</dbReference>
<proteinExistence type="predicted"/>
<keyword evidence="4" id="KW-0805">Transcription regulation</keyword>
<dbReference type="InterPro" id="IPR013087">
    <property type="entry name" value="Znf_C2H2_type"/>
</dbReference>
<dbReference type="InterPro" id="IPR036236">
    <property type="entry name" value="Znf_C2H2_sf"/>
</dbReference>
<dbReference type="Pfam" id="PF04082">
    <property type="entry name" value="Fungal_trans"/>
    <property type="match status" value="1"/>
</dbReference>
<dbReference type="InterPro" id="IPR007219">
    <property type="entry name" value="XnlR_reg_dom"/>
</dbReference>
<evidence type="ECO:0000256" key="5">
    <source>
        <dbReference type="ARBA" id="ARBA00023163"/>
    </source>
</evidence>
<keyword evidence="5" id="KW-0804">Transcription</keyword>
<dbReference type="GO" id="GO:0003677">
    <property type="term" value="F:DNA binding"/>
    <property type="evidence" value="ECO:0007669"/>
    <property type="project" value="InterPro"/>
</dbReference>
<dbReference type="GO" id="GO:0000981">
    <property type="term" value="F:DNA-binding transcription factor activity, RNA polymerase II-specific"/>
    <property type="evidence" value="ECO:0007669"/>
    <property type="project" value="InterPro"/>
</dbReference>
<keyword evidence="3" id="KW-0862">Zinc</keyword>
<dbReference type="Pfam" id="PF00096">
    <property type="entry name" value="zf-C2H2"/>
    <property type="match status" value="1"/>
</dbReference>
<keyword evidence="1" id="KW-0479">Metal-binding</keyword>